<organism evidence="1 2">
    <name type="scientific">Xanthomonas arboricola pv. guizotiae</name>
    <dbReference type="NCBI Taxonomy" id="487867"/>
    <lineage>
        <taxon>Bacteria</taxon>
        <taxon>Pseudomonadati</taxon>
        <taxon>Pseudomonadota</taxon>
        <taxon>Gammaproteobacteria</taxon>
        <taxon>Lysobacterales</taxon>
        <taxon>Lysobacteraceae</taxon>
        <taxon>Xanthomonas</taxon>
    </lineage>
</organism>
<comment type="caution">
    <text evidence="1">The sequence shown here is derived from an EMBL/GenBank/DDBJ whole genome shotgun (WGS) entry which is preliminary data.</text>
</comment>
<sequence length="70" mass="7868">MFFMADLIIHSESEDRKVLDSLIKAMRIPNTVLSYDIKVGDDSSGDSSLFVKLKVNEKSVASSSKRFKEL</sequence>
<reference evidence="1 2" key="1">
    <citation type="submission" date="2016-08" db="EMBL/GenBank/DDBJ databases">
        <title>Evolution of the type three secretion system and type three effector repertoires in Xanthomonas.</title>
        <authorList>
            <person name="Merda D."/>
            <person name="Briand M."/>
            <person name="Bosis E."/>
            <person name="Rousseau C."/>
            <person name="Portier P."/>
            <person name="Jacques M.-A."/>
            <person name="Fischer-Le Saux M."/>
        </authorList>
    </citation>
    <scope>NUCLEOTIDE SEQUENCE [LARGE SCALE GENOMIC DNA]</scope>
    <source>
        <strain evidence="1 2">CFBP 7409</strain>
    </source>
</reference>
<gene>
    <name evidence="1" type="ORF">XarbCFBP7409_07525</name>
</gene>
<accession>A0A2S7A3Z7</accession>
<dbReference type="EMBL" id="MDSL01000012">
    <property type="protein sequence ID" value="PPU01234.1"/>
    <property type="molecule type" value="Genomic_DNA"/>
</dbReference>
<feature type="non-terminal residue" evidence="1">
    <location>
        <position position="70"/>
    </location>
</feature>
<evidence type="ECO:0000313" key="2">
    <source>
        <dbReference type="Proteomes" id="UP000238049"/>
    </source>
</evidence>
<name>A0A2S7A3Z7_9XANT</name>
<proteinExistence type="predicted"/>
<protein>
    <submittedName>
        <fullName evidence="1">Uncharacterized protein</fullName>
    </submittedName>
</protein>
<dbReference type="AlphaFoldDB" id="A0A2S7A3Z7"/>
<evidence type="ECO:0000313" key="1">
    <source>
        <dbReference type="EMBL" id="PPU01234.1"/>
    </source>
</evidence>
<dbReference type="Proteomes" id="UP000238049">
    <property type="component" value="Unassembled WGS sequence"/>
</dbReference>